<evidence type="ECO:0000256" key="2">
    <source>
        <dbReference type="SAM" id="SignalP"/>
    </source>
</evidence>
<evidence type="ECO:0000313" key="4">
    <source>
        <dbReference type="EMBL" id="KAG8459594.1"/>
    </source>
</evidence>
<dbReference type="EMBL" id="HBEB01020778">
    <property type="protein sequence ID" value="CAD8279192.1"/>
    <property type="molecule type" value="Transcribed_RNA"/>
</dbReference>
<sequence length="191" mass="20336">MRATLLAALVLPSTRAHSPTGASLCRIAARARSTRTVLDAESASEWLDDISRGLGESIKSEAGFFCAARALPLAPVVSLDDFVAARRAADDVEEGDAVRARRKVRLGSGCSWLWEPQGEDDPGISWECIGVVSDVKIFPPTRGDCNACAAGPEADGIDTRDNGHGLHVTRAAGASPERKRSKRLSAMIRLK</sequence>
<dbReference type="AlphaFoldDB" id="A0A7R9YP11"/>
<keyword evidence="5" id="KW-1185">Reference proteome</keyword>
<evidence type="ECO:0000313" key="5">
    <source>
        <dbReference type="Proteomes" id="UP000751190"/>
    </source>
</evidence>
<protein>
    <submittedName>
        <fullName evidence="3">Uncharacterized protein</fullName>
    </submittedName>
</protein>
<reference evidence="4" key="2">
    <citation type="submission" date="2021-05" db="EMBL/GenBank/DDBJ databases">
        <title>The genome of the haptophyte Pavlova lutheri (Diacronema luteri, Pavlovales) - a model for lipid biosynthesis in eukaryotic algae.</title>
        <authorList>
            <person name="Hulatt C.J."/>
            <person name="Posewitz M.C."/>
        </authorList>
    </citation>
    <scope>NUCLEOTIDE SEQUENCE</scope>
    <source>
        <strain evidence="4">NIVA-4/92</strain>
    </source>
</reference>
<evidence type="ECO:0000256" key="1">
    <source>
        <dbReference type="SAM" id="MobiDB-lite"/>
    </source>
</evidence>
<dbReference type="EMBL" id="JAGTXO010000039">
    <property type="protein sequence ID" value="KAG8459594.1"/>
    <property type="molecule type" value="Genomic_DNA"/>
</dbReference>
<gene>
    <name evidence="4" type="ORF">KFE25_000950</name>
    <name evidence="3" type="ORF">PLUT1463_LOCUS13509</name>
</gene>
<organism evidence="3">
    <name type="scientific">Diacronema lutheri</name>
    <name type="common">Unicellular marine alga</name>
    <name type="synonym">Monochrysis lutheri</name>
    <dbReference type="NCBI Taxonomy" id="2081491"/>
    <lineage>
        <taxon>Eukaryota</taxon>
        <taxon>Haptista</taxon>
        <taxon>Haptophyta</taxon>
        <taxon>Pavlovophyceae</taxon>
        <taxon>Pavlovales</taxon>
        <taxon>Pavlovaceae</taxon>
        <taxon>Diacronema</taxon>
    </lineage>
</organism>
<evidence type="ECO:0000313" key="3">
    <source>
        <dbReference type="EMBL" id="CAD8279192.1"/>
    </source>
</evidence>
<feature type="signal peptide" evidence="2">
    <location>
        <begin position="1"/>
        <end position="16"/>
    </location>
</feature>
<dbReference type="OrthoDB" id="10586725at2759"/>
<feature type="chain" id="PRO_5036403878" evidence="2">
    <location>
        <begin position="17"/>
        <end position="191"/>
    </location>
</feature>
<reference evidence="3" key="1">
    <citation type="submission" date="2021-01" db="EMBL/GenBank/DDBJ databases">
        <authorList>
            <person name="Corre E."/>
            <person name="Pelletier E."/>
            <person name="Niang G."/>
            <person name="Scheremetjew M."/>
            <person name="Finn R."/>
            <person name="Kale V."/>
            <person name="Holt S."/>
            <person name="Cochrane G."/>
            <person name="Meng A."/>
            <person name="Brown T."/>
            <person name="Cohen L."/>
        </authorList>
    </citation>
    <scope>NUCLEOTIDE SEQUENCE</scope>
    <source>
        <strain evidence="3">RCC1537</strain>
    </source>
</reference>
<keyword evidence="2" id="KW-0732">Signal</keyword>
<accession>A0A7R9YP11</accession>
<feature type="region of interest" description="Disordered" evidence="1">
    <location>
        <begin position="171"/>
        <end position="191"/>
    </location>
</feature>
<proteinExistence type="predicted"/>
<dbReference type="Proteomes" id="UP000751190">
    <property type="component" value="Unassembled WGS sequence"/>
</dbReference>
<name>A0A7R9YP11_DIALT</name>